<sequence>MKKNAKHTAAVSLGIMGAGFAAAFPIAHLPYGFVLQSGFEAGLVGGLADWFAVTALFRHPMGIPIPHTALLPKNRGKVTNALVKAIQTNLLHKQSILDKMKEARIAHRLADRAKRELEADDIGERAAKLLGGAIRALPRERVAEALTAALRDAVRGIDARATLERIGSAAAERGYEEPLLDYALSLGERFAIGEEMRRRMGAMALRSIEQMQLGGFMGFAVNAFAGFMNEDKLGGMLQDFLVSFLYDMRRSGNPYRESALDALRGAMRGLADNERVLEEAERLKARFAEGGERDGTIAEFVGSVLDAAERRLSDPAFCREKVVPYAREAMARLEGTDWIERADGWIQHQAATFVEKNHGVIGQLVKENADKLDDDTLIAMMEEHIGKDLQWIRVNGAVCGFAIGLVLGLVQWFAVGG</sequence>
<dbReference type="EMBL" id="VCIW01000016">
    <property type="protein sequence ID" value="TLS50243.1"/>
    <property type="molecule type" value="Genomic_DNA"/>
</dbReference>
<dbReference type="RefSeq" id="WP_138196397.1">
    <property type="nucleotide sequence ID" value="NZ_VCIW01000016.1"/>
</dbReference>
<gene>
    <name evidence="2" type="ORF">FE782_21495</name>
</gene>
<proteinExistence type="predicted"/>
<name>A0A5R9GC52_9BACL</name>
<feature type="transmembrane region" description="Helical" evidence="1">
    <location>
        <begin position="394"/>
        <end position="414"/>
    </location>
</feature>
<dbReference type="Pfam" id="PF04286">
    <property type="entry name" value="DUF445"/>
    <property type="match status" value="1"/>
</dbReference>
<keyword evidence="1" id="KW-1133">Transmembrane helix</keyword>
<evidence type="ECO:0000313" key="3">
    <source>
        <dbReference type="Proteomes" id="UP000309676"/>
    </source>
</evidence>
<dbReference type="OrthoDB" id="9769590at2"/>
<evidence type="ECO:0000256" key="1">
    <source>
        <dbReference type="SAM" id="Phobius"/>
    </source>
</evidence>
<reference evidence="2 3" key="1">
    <citation type="submission" date="2019-05" db="EMBL/GenBank/DDBJ databases">
        <authorList>
            <person name="Narsing Rao M.P."/>
            <person name="Li W.J."/>
        </authorList>
    </citation>
    <scope>NUCLEOTIDE SEQUENCE [LARGE SCALE GENOMIC DNA]</scope>
    <source>
        <strain evidence="2 3">SYSU_K30003</strain>
    </source>
</reference>
<dbReference type="PANTHER" id="PTHR38442">
    <property type="entry name" value="INNER MEMBRANE PROTEIN-RELATED"/>
    <property type="match status" value="1"/>
</dbReference>
<dbReference type="Proteomes" id="UP000309676">
    <property type="component" value="Unassembled WGS sequence"/>
</dbReference>
<accession>A0A5R9GC52</accession>
<protein>
    <submittedName>
        <fullName evidence="2">DUF445 domain-containing protein</fullName>
    </submittedName>
</protein>
<evidence type="ECO:0000313" key="2">
    <source>
        <dbReference type="EMBL" id="TLS50243.1"/>
    </source>
</evidence>
<dbReference type="GO" id="GO:0005886">
    <property type="term" value="C:plasma membrane"/>
    <property type="evidence" value="ECO:0007669"/>
    <property type="project" value="TreeGrafter"/>
</dbReference>
<comment type="caution">
    <text evidence="2">The sequence shown here is derived from an EMBL/GenBank/DDBJ whole genome shotgun (WGS) entry which is preliminary data.</text>
</comment>
<keyword evidence="1" id="KW-0812">Transmembrane</keyword>
<dbReference type="AlphaFoldDB" id="A0A5R9GC52"/>
<organism evidence="2 3">
    <name type="scientific">Paenibacillus antri</name>
    <dbReference type="NCBI Taxonomy" id="2582848"/>
    <lineage>
        <taxon>Bacteria</taxon>
        <taxon>Bacillati</taxon>
        <taxon>Bacillota</taxon>
        <taxon>Bacilli</taxon>
        <taxon>Bacillales</taxon>
        <taxon>Paenibacillaceae</taxon>
        <taxon>Paenibacillus</taxon>
    </lineage>
</organism>
<keyword evidence="1" id="KW-0472">Membrane</keyword>
<dbReference type="PANTHER" id="PTHR38442:SF1">
    <property type="entry name" value="INNER MEMBRANE PROTEIN"/>
    <property type="match status" value="1"/>
</dbReference>
<keyword evidence="3" id="KW-1185">Reference proteome</keyword>
<dbReference type="InterPro" id="IPR007383">
    <property type="entry name" value="DUF445"/>
</dbReference>